<gene>
    <name evidence="2" type="ORF">FB559_8034</name>
</gene>
<keyword evidence="3" id="KW-1185">Reference proteome</keyword>
<organism evidence="2 3">
    <name type="scientific">Actinoallomurus bryophytorum</name>
    <dbReference type="NCBI Taxonomy" id="1490222"/>
    <lineage>
        <taxon>Bacteria</taxon>
        <taxon>Bacillati</taxon>
        <taxon>Actinomycetota</taxon>
        <taxon>Actinomycetes</taxon>
        <taxon>Streptosporangiales</taxon>
        <taxon>Thermomonosporaceae</taxon>
        <taxon>Actinoallomurus</taxon>
    </lineage>
</organism>
<dbReference type="SUPFAM" id="SSF46785">
    <property type="entry name" value="Winged helix' DNA-binding domain"/>
    <property type="match status" value="1"/>
</dbReference>
<evidence type="ECO:0000259" key="1">
    <source>
        <dbReference type="Pfam" id="PF03551"/>
    </source>
</evidence>
<dbReference type="Pfam" id="PF03551">
    <property type="entry name" value="PadR"/>
    <property type="match status" value="1"/>
</dbReference>
<dbReference type="AlphaFoldDB" id="A0A543C0X7"/>
<reference evidence="2 3" key="1">
    <citation type="submission" date="2019-06" db="EMBL/GenBank/DDBJ databases">
        <title>Sequencing the genomes of 1000 actinobacteria strains.</title>
        <authorList>
            <person name="Klenk H.-P."/>
        </authorList>
    </citation>
    <scope>NUCLEOTIDE SEQUENCE [LARGE SCALE GENOMIC DNA]</scope>
    <source>
        <strain evidence="2 3">DSM 102200</strain>
    </source>
</reference>
<feature type="domain" description="Transcription regulator PadR N-terminal" evidence="1">
    <location>
        <begin position="20"/>
        <end position="79"/>
    </location>
</feature>
<dbReference type="InterPro" id="IPR036390">
    <property type="entry name" value="WH_DNA-bd_sf"/>
</dbReference>
<dbReference type="Gene3D" id="1.10.10.10">
    <property type="entry name" value="Winged helix-like DNA-binding domain superfamily/Winged helix DNA-binding domain"/>
    <property type="match status" value="1"/>
</dbReference>
<dbReference type="OrthoDB" id="122286at2"/>
<accession>A0A543C0X7</accession>
<dbReference type="InterPro" id="IPR005149">
    <property type="entry name" value="Tscrpt_reg_PadR_N"/>
</dbReference>
<dbReference type="EMBL" id="VFOZ01000002">
    <property type="protein sequence ID" value="TQL90721.1"/>
    <property type="molecule type" value="Genomic_DNA"/>
</dbReference>
<comment type="caution">
    <text evidence="2">The sequence shown here is derived from an EMBL/GenBank/DDBJ whole genome shotgun (WGS) entry which is preliminary data.</text>
</comment>
<protein>
    <submittedName>
        <fullName evidence="2">PadR family transcriptional regulator</fullName>
    </submittedName>
</protein>
<dbReference type="RefSeq" id="WP_141962714.1">
    <property type="nucleotide sequence ID" value="NZ_VFOZ01000002.1"/>
</dbReference>
<name>A0A543C0X7_9ACTN</name>
<evidence type="ECO:0000313" key="3">
    <source>
        <dbReference type="Proteomes" id="UP000316096"/>
    </source>
</evidence>
<sequence length="95" mass="10444">MSNRSASQLLLRTMLTDPGREMYGLELIEATGLRGGTLYPLVARLERAGLLESAWEPPAAEGLPRRRHYRLTRDGAAFAERTVLRPALRLSPAGG</sequence>
<evidence type="ECO:0000313" key="2">
    <source>
        <dbReference type="EMBL" id="TQL90721.1"/>
    </source>
</evidence>
<dbReference type="Proteomes" id="UP000316096">
    <property type="component" value="Unassembled WGS sequence"/>
</dbReference>
<proteinExistence type="predicted"/>
<dbReference type="InterPro" id="IPR036388">
    <property type="entry name" value="WH-like_DNA-bd_sf"/>
</dbReference>